<reference evidence="1 2" key="1">
    <citation type="journal article" date="2019" name="Antimicrob. Agents Chemother.">
        <title>Applying Rapid Whole Genome Sequencing to Predict Phenotypic Antimicrobial Susceptibility Testing Results Among Carbapenem-Resistant Klebsiella pneumoniae Clinical Isolates.</title>
        <authorList>
            <person name="Tamma P.D."/>
            <person name="Fan Y."/>
            <person name="Bergman Y."/>
            <person name="Pertea G."/>
            <person name="Kazmi A."/>
            <person name="Lewis S."/>
            <person name="Carroll K.C."/>
            <person name="Schatz M.C."/>
            <person name="Timp W."/>
            <person name="Simner P.J."/>
        </authorList>
    </citation>
    <scope>NUCLEOTIDE SEQUENCE [LARGE SCALE GENOMIC DNA]</scope>
    <source>
        <strain evidence="1 2">KLPN_104</strain>
    </source>
</reference>
<dbReference type="AlphaFoldDB" id="A0ABD7J3T8"/>
<evidence type="ECO:0000313" key="2">
    <source>
        <dbReference type="Proteomes" id="UP000275975"/>
    </source>
</evidence>
<proteinExistence type="predicted"/>
<dbReference type="Proteomes" id="UP000275975">
    <property type="component" value="Unassembled WGS sequence"/>
</dbReference>
<accession>A0ABD7J3T8</accession>
<comment type="caution">
    <text evidence="1">The sequence shown here is derived from an EMBL/GenBank/DDBJ whole genome shotgun (WGS) entry which is preliminary data.</text>
</comment>
<gene>
    <name evidence="1" type="ORF">EAO17_29075</name>
</gene>
<evidence type="ECO:0008006" key="3">
    <source>
        <dbReference type="Google" id="ProtNLM"/>
    </source>
</evidence>
<protein>
    <recommendedName>
        <fullName evidence="3">Secreted protein</fullName>
    </recommendedName>
</protein>
<evidence type="ECO:0000313" key="1">
    <source>
        <dbReference type="EMBL" id="RRE94305.1"/>
    </source>
</evidence>
<name>A0ABD7J3T8_KLEPN</name>
<dbReference type="EMBL" id="RDAM01000003">
    <property type="protein sequence ID" value="RRE94305.1"/>
    <property type="molecule type" value="Genomic_DNA"/>
</dbReference>
<organism evidence="1 2">
    <name type="scientific">Klebsiella pneumoniae</name>
    <dbReference type="NCBI Taxonomy" id="573"/>
    <lineage>
        <taxon>Bacteria</taxon>
        <taxon>Pseudomonadati</taxon>
        <taxon>Pseudomonadota</taxon>
        <taxon>Gammaproteobacteria</taxon>
        <taxon>Enterobacterales</taxon>
        <taxon>Enterobacteriaceae</taxon>
        <taxon>Klebsiella/Raoultella group</taxon>
        <taxon>Klebsiella</taxon>
        <taxon>Klebsiella pneumoniae complex</taxon>
    </lineage>
</organism>
<sequence length="68" mass="7977">MHIMSLLWLLVTDCEQRGCLHLLHIMSLWWLRHPTADKLRGVNLLRIGSLMRLEVSDCEQRVVFTSCT</sequence>